<name>A0A8J3J8P1_9ACTN</name>
<dbReference type="Pfam" id="PF13828">
    <property type="entry name" value="DUF4190"/>
    <property type="match status" value="1"/>
</dbReference>
<keyword evidence="2" id="KW-0812">Transmembrane</keyword>
<keyword evidence="5" id="KW-1185">Reference proteome</keyword>
<dbReference type="InterPro" id="IPR025241">
    <property type="entry name" value="DUF4190"/>
</dbReference>
<keyword evidence="2" id="KW-1133">Transmembrane helix</keyword>
<feature type="transmembrane region" description="Helical" evidence="2">
    <location>
        <begin position="73"/>
        <end position="99"/>
    </location>
</feature>
<evidence type="ECO:0000256" key="1">
    <source>
        <dbReference type="SAM" id="MobiDB-lite"/>
    </source>
</evidence>
<gene>
    <name evidence="4" type="ORF">Aru02nite_30630</name>
</gene>
<comment type="caution">
    <text evidence="4">The sequence shown here is derived from an EMBL/GenBank/DDBJ whole genome shotgun (WGS) entry which is preliminary data.</text>
</comment>
<reference evidence="4" key="1">
    <citation type="submission" date="2021-01" db="EMBL/GenBank/DDBJ databases">
        <title>Whole genome shotgun sequence of Actinocatenispora rupis NBRC 107355.</title>
        <authorList>
            <person name="Komaki H."/>
            <person name="Tamura T."/>
        </authorList>
    </citation>
    <scope>NUCLEOTIDE SEQUENCE</scope>
    <source>
        <strain evidence="4">NBRC 107355</strain>
    </source>
</reference>
<feature type="domain" description="DUF4190" evidence="3">
    <location>
        <begin position="36"/>
        <end position="88"/>
    </location>
</feature>
<dbReference type="AlphaFoldDB" id="A0A8J3J8P1"/>
<dbReference type="EMBL" id="BOMB01000017">
    <property type="protein sequence ID" value="GID12174.1"/>
    <property type="molecule type" value="Genomic_DNA"/>
</dbReference>
<feature type="region of interest" description="Disordered" evidence="1">
    <location>
        <begin position="1"/>
        <end position="30"/>
    </location>
</feature>
<evidence type="ECO:0000259" key="3">
    <source>
        <dbReference type="Pfam" id="PF13828"/>
    </source>
</evidence>
<dbReference type="RefSeq" id="WP_203658165.1">
    <property type="nucleotide sequence ID" value="NZ_BAAAZM010000009.1"/>
</dbReference>
<accession>A0A8J3J8P1</accession>
<sequence length="101" mass="10109">MTYPPQPASSGTSDPSQGEQTYGAPAEPVNDKINPMAVVSLVFGLTGCLSLFGIVAGVPALKQIKQDGGRGRALAITGIILGAAVNGTAAILIVLSFALGK</sequence>
<dbReference type="Proteomes" id="UP000612808">
    <property type="component" value="Unassembled WGS sequence"/>
</dbReference>
<feature type="transmembrane region" description="Helical" evidence="2">
    <location>
        <begin position="37"/>
        <end position="61"/>
    </location>
</feature>
<evidence type="ECO:0000256" key="2">
    <source>
        <dbReference type="SAM" id="Phobius"/>
    </source>
</evidence>
<feature type="compositionally biased region" description="Polar residues" evidence="1">
    <location>
        <begin position="8"/>
        <end position="20"/>
    </location>
</feature>
<protein>
    <recommendedName>
        <fullName evidence="3">DUF4190 domain-containing protein</fullName>
    </recommendedName>
</protein>
<organism evidence="4 5">
    <name type="scientific">Actinocatenispora rupis</name>
    <dbReference type="NCBI Taxonomy" id="519421"/>
    <lineage>
        <taxon>Bacteria</taxon>
        <taxon>Bacillati</taxon>
        <taxon>Actinomycetota</taxon>
        <taxon>Actinomycetes</taxon>
        <taxon>Micromonosporales</taxon>
        <taxon>Micromonosporaceae</taxon>
        <taxon>Actinocatenispora</taxon>
    </lineage>
</organism>
<evidence type="ECO:0000313" key="4">
    <source>
        <dbReference type="EMBL" id="GID12174.1"/>
    </source>
</evidence>
<evidence type="ECO:0000313" key="5">
    <source>
        <dbReference type="Proteomes" id="UP000612808"/>
    </source>
</evidence>
<proteinExistence type="predicted"/>
<keyword evidence="2" id="KW-0472">Membrane</keyword>